<name>A0A327L6L6_9BRAD</name>
<proteinExistence type="predicted"/>
<reference evidence="2 3" key="1">
    <citation type="submission" date="2017-07" db="EMBL/GenBank/DDBJ databases">
        <title>Draft Genome Sequences of Select Purple Nonsulfur Bacteria.</title>
        <authorList>
            <person name="Lasarre B."/>
            <person name="Mckinlay J.B."/>
        </authorList>
    </citation>
    <scope>NUCLEOTIDE SEQUENCE [LARGE SCALE GENOMIC DNA]</scope>
    <source>
        <strain evidence="2 3">DSM 5909</strain>
    </source>
</reference>
<keyword evidence="1" id="KW-1133">Transmembrane helix</keyword>
<keyword evidence="1" id="KW-0472">Membrane</keyword>
<evidence type="ECO:0000313" key="3">
    <source>
        <dbReference type="Proteomes" id="UP000249130"/>
    </source>
</evidence>
<evidence type="ECO:0000313" key="2">
    <source>
        <dbReference type="EMBL" id="RAI43278.1"/>
    </source>
</evidence>
<dbReference type="EMBL" id="NPEX01000097">
    <property type="protein sequence ID" value="RAI43278.1"/>
    <property type="molecule type" value="Genomic_DNA"/>
</dbReference>
<evidence type="ECO:0000256" key="1">
    <source>
        <dbReference type="SAM" id="Phobius"/>
    </source>
</evidence>
<organism evidence="2 3">
    <name type="scientific">Rhodoplanes roseus</name>
    <dbReference type="NCBI Taxonomy" id="29409"/>
    <lineage>
        <taxon>Bacteria</taxon>
        <taxon>Pseudomonadati</taxon>
        <taxon>Pseudomonadota</taxon>
        <taxon>Alphaproteobacteria</taxon>
        <taxon>Hyphomicrobiales</taxon>
        <taxon>Nitrobacteraceae</taxon>
        <taxon>Rhodoplanes</taxon>
    </lineage>
</organism>
<keyword evidence="3" id="KW-1185">Reference proteome</keyword>
<dbReference type="AlphaFoldDB" id="A0A327L6L6"/>
<sequence>MTPTPPQDDDEDDGSRRTTNLLLVVFFLAVVAAGYWLVDAMVAQRQADDCAAQGRRNCGAPLIVPPPR</sequence>
<gene>
    <name evidence="2" type="ORF">CH341_15205</name>
</gene>
<dbReference type="Proteomes" id="UP000249130">
    <property type="component" value="Unassembled WGS sequence"/>
</dbReference>
<keyword evidence="1" id="KW-0812">Transmembrane</keyword>
<comment type="caution">
    <text evidence="2">The sequence shown here is derived from an EMBL/GenBank/DDBJ whole genome shotgun (WGS) entry which is preliminary data.</text>
</comment>
<protein>
    <submittedName>
        <fullName evidence="2">Uncharacterized protein</fullName>
    </submittedName>
</protein>
<feature type="transmembrane region" description="Helical" evidence="1">
    <location>
        <begin position="20"/>
        <end position="38"/>
    </location>
</feature>
<dbReference type="RefSeq" id="WP_111419869.1">
    <property type="nucleotide sequence ID" value="NZ_NPEX01000097.1"/>
</dbReference>
<dbReference type="OrthoDB" id="8127169at2"/>
<accession>A0A327L6L6</accession>